<evidence type="ECO:0000259" key="1">
    <source>
        <dbReference type="Pfam" id="PF20150"/>
    </source>
</evidence>
<protein>
    <recommendedName>
        <fullName evidence="1">2EXR domain-containing protein</fullName>
    </recommendedName>
</protein>
<dbReference type="EMBL" id="JAULSU010000002">
    <property type="protein sequence ID" value="KAK0627588.1"/>
    <property type="molecule type" value="Genomic_DNA"/>
</dbReference>
<accession>A0AA39X5D5</accession>
<dbReference type="AlphaFoldDB" id="A0AA39X5D5"/>
<evidence type="ECO:0000313" key="3">
    <source>
        <dbReference type="Proteomes" id="UP001175000"/>
    </source>
</evidence>
<proteinExistence type="predicted"/>
<dbReference type="Proteomes" id="UP001175000">
    <property type="component" value="Unassembled WGS sequence"/>
</dbReference>
<sequence length="304" mass="35275">MDTPIFHLFHRLPAELRITTWDLAIHPPTPGVNLFTADMSTWRHPANQRKQIPGRTLTLPDPTTSNPSTYLLDHALWTACFESRARLIRAFRNKPFATYNFPSPNPEISPDPDISPSPQLLTVLPSQDLFIFQMPNTQRKKTLWFSFIHRWGDYGIYNGALVFDPAWTLPARRPAKPELQPWVQIANTMTLRTDVKALKRLWFVDYSLKRDNEVPLEEGNRWVFTGVGCRFVGVCVEDVGAVGKPWRCEGNFADRECWRFVNELAKYRSWVEDEVKDRLRLNPNEKGLRLPSDVRYGILACEYF</sequence>
<reference evidence="2" key="1">
    <citation type="submission" date="2023-06" db="EMBL/GenBank/DDBJ databases">
        <title>Genome-scale phylogeny and comparative genomics of the fungal order Sordariales.</title>
        <authorList>
            <consortium name="Lawrence Berkeley National Laboratory"/>
            <person name="Hensen N."/>
            <person name="Bonometti L."/>
            <person name="Westerberg I."/>
            <person name="Brannstrom I.O."/>
            <person name="Guillou S."/>
            <person name="Cros-Aarteil S."/>
            <person name="Calhoun S."/>
            <person name="Haridas S."/>
            <person name="Kuo A."/>
            <person name="Mondo S."/>
            <person name="Pangilinan J."/>
            <person name="Riley R."/>
            <person name="Labutti K."/>
            <person name="Andreopoulos B."/>
            <person name="Lipzen A."/>
            <person name="Chen C."/>
            <person name="Yanf M."/>
            <person name="Daum C."/>
            <person name="Ng V."/>
            <person name="Clum A."/>
            <person name="Steindorff A."/>
            <person name="Ohm R."/>
            <person name="Martin F."/>
            <person name="Silar P."/>
            <person name="Natvig D."/>
            <person name="Lalanne C."/>
            <person name="Gautier V."/>
            <person name="Ament-Velasquez S.L."/>
            <person name="Kruys A."/>
            <person name="Hutchinson M.I."/>
            <person name="Powell A.J."/>
            <person name="Barry K."/>
            <person name="Miller A.N."/>
            <person name="Grigoriev I.V."/>
            <person name="Debuchy R."/>
            <person name="Gladieux P."/>
            <person name="Thoren M.H."/>
            <person name="Johannesson H."/>
        </authorList>
    </citation>
    <scope>NUCLEOTIDE SEQUENCE</scope>
    <source>
        <strain evidence="2">CBS 606.72</strain>
    </source>
</reference>
<dbReference type="InterPro" id="IPR045518">
    <property type="entry name" value="2EXR"/>
</dbReference>
<name>A0AA39X5D5_9PEZI</name>
<evidence type="ECO:0000313" key="2">
    <source>
        <dbReference type="EMBL" id="KAK0627588.1"/>
    </source>
</evidence>
<comment type="caution">
    <text evidence="2">The sequence shown here is derived from an EMBL/GenBank/DDBJ whole genome shotgun (WGS) entry which is preliminary data.</text>
</comment>
<dbReference type="Pfam" id="PF20150">
    <property type="entry name" value="2EXR"/>
    <property type="match status" value="1"/>
</dbReference>
<keyword evidence="3" id="KW-1185">Reference proteome</keyword>
<organism evidence="2 3">
    <name type="scientific">Immersiella caudata</name>
    <dbReference type="NCBI Taxonomy" id="314043"/>
    <lineage>
        <taxon>Eukaryota</taxon>
        <taxon>Fungi</taxon>
        <taxon>Dikarya</taxon>
        <taxon>Ascomycota</taxon>
        <taxon>Pezizomycotina</taxon>
        <taxon>Sordariomycetes</taxon>
        <taxon>Sordariomycetidae</taxon>
        <taxon>Sordariales</taxon>
        <taxon>Lasiosphaeriaceae</taxon>
        <taxon>Immersiella</taxon>
    </lineage>
</organism>
<gene>
    <name evidence="2" type="ORF">B0T14DRAFT_579741</name>
</gene>
<feature type="domain" description="2EXR" evidence="1">
    <location>
        <begin position="6"/>
        <end position="100"/>
    </location>
</feature>